<dbReference type="InterPro" id="IPR027417">
    <property type="entry name" value="P-loop_NTPase"/>
</dbReference>
<dbReference type="AlphaFoldDB" id="A0A4Z0A9T2"/>
<dbReference type="STRING" id="135208.A0A4Z0A9T2"/>
<gene>
    <name evidence="3" type="ORF">EWM64_g919</name>
</gene>
<feature type="domain" description="Dynamin N-terminal" evidence="2">
    <location>
        <begin position="90"/>
        <end position="145"/>
    </location>
</feature>
<accession>A0A4Z0A9T2</accession>
<dbReference type="PANTHER" id="PTHR36681:SF3">
    <property type="entry name" value="NUCLEAR GTPASE, GERMINAL CENTER-ASSOCIATED, TANDEM DUPLICATE 3"/>
    <property type="match status" value="1"/>
</dbReference>
<dbReference type="Gene3D" id="3.40.50.300">
    <property type="entry name" value="P-loop containing nucleotide triphosphate hydrolases"/>
    <property type="match status" value="1"/>
</dbReference>
<sequence>MPPYATYASPRSIPYTLEGLLREGKAMAGVIEEDLRAMGIQSRTLKEVWYRELESVKKTQLPTATVAVCGGERAFGGLQDHYLMIRTATGAGKSTLLNAVLEKNVLPTSGMQACTSAVTKIKYHKDAKIMAKITFASKDEWKNELSLLLEDLVDENGSVVRPRPDSHAAVAWAKVRAVYPSLRQDELAIMKVKDILKRSSSEHMQPCAIVSGISTNRWYKAVSDLLGKVKYIEADTPEAFRDANAARSAVYSDYLKSSDYVWIVAQITRAVDDRTAKDGSYDSRVITFIAATQSDAIQYEEIASSLKLKKIDKYREIKHNIHECTAKIAEWTAKRDEAGAAVEETDAKVRSICSSGNDPSDAGARNGKRRRLDTGNYNEQSEDETAMATVDDTQGELIRASKELSRRRTAYAEAANKVLLYNDKLREAQSERLVYCAKKRSEDFEKLVQETVAQLKYKFNTELKSFTDIGAKAADSSAIQISDKLADEVHWKTYCAVLRHHGSFRRNLNEELTQPLVKAILSSWSRLFAQDLFVYFKVMLATLVTQYFERINASLLADIPDRVKAHVESCFAMSSAQLKVIVSDANQEVCRMQREVSRSVTPHVQWKLCDGYDKVSSYSGRGSYRNMRDDFRVYLKAHKKEVFEGTADRILQGLDQAAVKIGEYLQDLLRNLADAIHANISLLWENAGAYVGVEGAERQQICDRIHEISEQMEQWSSAQKFDAAFRSQESEIKVEVKMEES</sequence>
<name>A0A4Z0A9T2_9AGAM</name>
<keyword evidence="4" id="KW-1185">Reference proteome</keyword>
<dbReference type="OrthoDB" id="3019739at2759"/>
<dbReference type="InterPro" id="IPR045063">
    <property type="entry name" value="Dynamin_N"/>
</dbReference>
<dbReference type="EMBL" id="SFCI01000054">
    <property type="protein sequence ID" value="TFY83093.1"/>
    <property type="molecule type" value="Genomic_DNA"/>
</dbReference>
<organism evidence="3 4">
    <name type="scientific">Hericium alpestre</name>
    <dbReference type="NCBI Taxonomy" id="135208"/>
    <lineage>
        <taxon>Eukaryota</taxon>
        <taxon>Fungi</taxon>
        <taxon>Dikarya</taxon>
        <taxon>Basidiomycota</taxon>
        <taxon>Agaricomycotina</taxon>
        <taxon>Agaricomycetes</taxon>
        <taxon>Russulales</taxon>
        <taxon>Hericiaceae</taxon>
        <taxon>Hericium</taxon>
    </lineage>
</organism>
<dbReference type="Proteomes" id="UP000298061">
    <property type="component" value="Unassembled WGS sequence"/>
</dbReference>
<dbReference type="SUPFAM" id="SSF52540">
    <property type="entry name" value="P-loop containing nucleoside triphosphate hydrolases"/>
    <property type="match status" value="1"/>
</dbReference>
<evidence type="ECO:0000256" key="1">
    <source>
        <dbReference type="SAM" id="MobiDB-lite"/>
    </source>
</evidence>
<comment type="caution">
    <text evidence="3">The sequence shown here is derived from an EMBL/GenBank/DDBJ whole genome shotgun (WGS) entry which is preliminary data.</text>
</comment>
<protein>
    <recommendedName>
        <fullName evidence="2">Dynamin N-terminal domain-containing protein</fullName>
    </recommendedName>
</protein>
<evidence type="ECO:0000313" key="3">
    <source>
        <dbReference type="EMBL" id="TFY83093.1"/>
    </source>
</evidence>
<evidence type="ECO:0000313" key="4">
    <source>
        <dbReference type="Proteomes" id="UP000298061"/>
    </source>
</evidence>
<dbReference type="Pfam" id="PF00350">
    <property type="entry name" value="Dynamin_N"/>
    <property type="match status" value="1"/>
</dbReference>
<dbReference type="PANTHER" id="PTHR36681">
    <property type="entry name" value="NUCLEAR GTPASE, GERMINAL CENTER-ASSOCIATED, TANDEM DUPLICATE 3"/>
    <property type="match status" value="1"/>
</dbReference>
<evidence type="ECO:0000259" key="2">
    <source>
        <dbReference type="Pfam" id="PF00350"/>
    </source>
</evidence>
<reference evidence="3 4" key="1">
    <citation type="submission" date="2019-02" db="EMBL/GenBank/DDBJ databases">
        <title>Genome sequencing of the rare red list fungi Hericium alpestre (H. flagellum).</title>
        <authorList>
            <person name="Buettner E."/>
            <person name="Kellner H."/>
        </authorList>
    </citation>
    <scope>NUCLEOTIDE SEQUENCE [LARGE SCALE GENOMIC DNA]</scope>
    <source>
        <strain evidence="3 4">DSM 108284</strain>
    </source>
</reference>
<feature type="region of interest" description="Disordered" evidence="1">
    <location>
        <begin position="351"/>
        <end position="388"/>
    </location>
</feature>
<proteinExistence type="predicted"/>